<feature type="transmembrane region" description="Helical" evidence="1">
    <location>
        <begin position="25"/>
        <end position="46"/>
    </location>
</feature>
<keyword evidence="3" id="KW-1185">Reference proteome</keyword>
<dbReference type="AlphaFoldDB" id="A0A8S1MTF7"/>
<feature type="transmembrane region" description="Helical" evidence="1">
    <location>
        <begin position="422"/>
        <end position="445"/>
    </location>
</feature>
<comment type="caution">
    <text evidence="2">The sequence shown here is derived from an EMBL/GenBank/DDBJ whole genome shotgun (WGS) entry which is preliminary data.</text>
</comment>
<organism evidence="2 3">
    <name type="scientific">Paramecium primaurelia</name>
    <dbReference type="NCBI Taxonomy" id="5886"/>
    <lineage>
        <taxon>Eukaryota</taxon>
        <taxon>Sar</taxon>
        <taxon>Alveolata</taxon>
        <taxon>Ciliophora</taxon>
        <taxon>Intramacronucleata</taxon>
        <taxon>Oligohymenophorea</taxon>
        <taxon>Peniculida</taxon>
        <taxon>Parameciidae</taxon>
        <taxon>Paramecium</taxon>
    </lineage>
</organism>
<accession>A0A8S1MTF7</accession>
<gene>
    <name evidence="2" type="ORF">PPRIM_AZ9-3.1.T0700150</name>
</gene>
<dbReference type="OMA" id="ILIMHPF"/>
<keyword evidence="1" id="KW-1133">Transmembrane helix</keyword>
<evidence type="ECO:0008006" key="4">
    <source>
        <dbReference type="Google" id="ProtNLM"/>
    </source>
</evidence>
<evidence type="ECO:0000313" key="2">
    <source>
        <dbReference type="EMBL" id="CAD8083618.1"/>
    </source>
</evidence>
<evidence type="ECO:0000256" key="1">
    <source>
        <dbReference type="SAM" id="Phobius"/>
    </source>
</evidence>
<name>A0A8S1MTF7_PARPR</name>
<evidence type="ECO:0000313" key="3">
    <source>
        <dbReference type="Proteomes" id="UP000688137"/>
    </source>
</evidence>
<proteinExistence type="predicted"/>
<keyword evidence="1" id="KW-0812">Transmembrane</keyword>
<reference evidence="2" key="1">
    <citation type="submission" date="2021-01" db="EMBL/GenBank/DDBJ databases">
        <authorList>
            <consortium name="Genoscope - CEA"/>
            <person name="William W."/>
        </authorList>
    </citation>
    <scope>NUCLEOTIDE SEQUENCE</scope>
</reference>
<sequence>MQIINQKNIKHNFTYLKNMRLKNQLLVLISFQIIFIMTFLVCSNYIHTTFIQLFFTESSQKIYLKTSNSMLRIQLNEYNSYFTSLFHTNGQTLISFFQLYTYLRNKTASHLNPLNPKFNMNYGGVNAKIPKSIQTTKLGIYNTTLSCLCYTNKTKFHSPYTQEEMINIKTQESMHSFGMIIFQGRTTLQSFLYGYVKRDNILMTYPCLQRHDIANYIPENRSWYIEAKRNFLAHKSYDKYNFSITYPYILFKSTNVGLSMAIPFVDQNLSFIGTGAFDLIPSSLLNQVTQQFGNDFTSIFLASLDGILIMHPFNITSDKIPLYFYNQSITGFSLQDWKGLFDPSFNSNCQNQTTTMNFKCLYNSFYNQDMFVSLQVLHQFNMSVIVLISSSEFNKFSDDFNSNLNQNLSSTFSNSLIEQGCLFVFLCFLIYFMTTYLFYPIELIINAAMNQIQKKKYQNKNLNKILQSLLSVQILELYRSCQHFNKLFERFSFNKTEQCQKIENLQYPQKIEEIRLCSLVDHKKLRKLDFKLRNKPNENLDLVKSFIKQVYFQLRLK</sequence>
<dbReference type="Proteomes" id="UP000688137">
    <property type="component" value="Unassembled WGS sequence"/>
</dbReference>
<dbReference type="EMBL" id="CAJJDM010000073">
    <property type="protein sequence ID" value="CAD8083618.1"/>
    <property type="molecule type" value="Genomic_DNA"/>
</dbReference>
<keyword evidence="1" id="KW-0472">Membrane</keyword>
<protein>
    <recommendedName>
        <fullName evidence="4">Transmembrane protein</fullName>
    </recommendedName>
</protein>